<keyword evidence="4" id="KW-1185">Reference proteome</keyword>
<keyword evidence="2" id="KW-0812">Transmembrane</keyword>
<sequence length="562" mass="62330">MVSGLASSIRAAAESATFDLAGHDAASIRSIINDAFSQPFSNITSMIRITFIVGGGKLSRQKYDEKAMQAVTSTLKQLEYEEDRGASCVLECGGCYKTQHDTGKNVFTVVVFPKVAGSVEKKQAKREKIQKEDCEPLLPIDSPGYKMAVCRLVPTFQSLLSTHCPTYSEKKECLKCLAGLLELEHALENKMMGGHALDAGEQSFYDESSELKEKYDFTQQEANRHIDEGRLTMEERRLLVEMNQKRIETLMADQNSALVAKKLKKALVRKEQLQSMSNKVNSITQPPPLRNESRIFTLRNKVMSLQAIEDSSRGRLLTLEETRALTEKVEIENEIERLEASSRGWFSRRKNLFIIDSLLVRCRPKKTSGVKSTVPAPPSGGRIVNANAVNKWVLPGERPSKEAWAIPIKNKLNGKGGAVFTAMMMDSSSDEEEEDEVNAKDAKLSLEPKNCDSDATSATNTKATHDVTKGTSQSAVTELKSQTQSQDKKKKKKAKGKQNKKEKIQDPEAIESTIESTTSSSLVSRSLLEFCQTIILPAIIAILSVVKSLVISMFQKKKPNKN</sequence>
<evidence type="ECO:0000313" key="3">
    <source>
        <dbReference type="EMBL" id="KAL3759873.1"/>
    </source>
</evidence>
<feature type="transmembrane region" description="Helical" evidence="2">
    <location>
        <begin position="534"/>
        <end position="554"/>
    </location>
</feature>
<feature type="compositionally biased region" description="Polar residues" evidence="1">
    <location>
        <begin position="453"/>
        <end position="462"/>
    </location>
</feature>
<reference evidence="3 4" key="1">
    <citation type="submission" date="2024-10" db="EMBL/GenBank/DDBJ databases">
        <title>Updated reference genomes for cyclostephanoid diatoms.</title>
        <authorList>
            <person name="Roberts W.R."/>
            <person name="Alverson A.J."/>
        </authorList>
    </citation>
    <scope>NUCLEOTIDE SEQUENCE [LARGE SCALE GENOMIC DNA]</scope>
    <source>
        <strain evidence="3 4">AJA232-27</strain>
    </source>
</reference>
<proteinExistence type="predicted"/>
<keyword evidence="2" id="KW-0472">Membrane</keyword>
<name>A0ABD3M7F9_9STRA</name>
<keyword evidence="2" id="KW-1133">Transmembrane helix</keyword>
<comment type="caution">
    <text evidence="3">The sequence shown here is derived from an EMBL/GenBank/DDBJ whole genome shotgun (WGS) entry which is preliminary data.</text>
</comment>
<evidence type="ECO:0000256" key="2">
    <source>
        <dbReference type="SAM" id="Phobius"/>
    </source>
</evidence>
<accession>A0ABD3M7F9</accession>
<organism evidence="3 4">
    <name type="scientific">Discostella pseudostelligera</name>
    <dbReference type="NCBI Taxonomy" id="259834"/>
    <lineage>
        <taxon>Eukaryota</taxon>
        <taxon>Sar</taxon>
        <taxon>Stramenopiles</taxon>
        <taxon>Ochrophyta</taxon>
        <taxon>Bacillariophyta</taxon>
        <taxon>Coscinodiscophyceae</taxon>
        <taxon>Thalassiosirophycidae</taxon>
        <taxon>Stephanodiscales</taxon>
        <taxon>Stephanodiscaceae</taxon>
        <taxon>Discostella</taxon>
    </lineage>
</organism>
<feature type="compositionally biased region" description="Basic and acidic residues" evidence="1">
    <location>
        <begin position="437"/>
        <end position="452"/>
    </location>
</feature>
<protein>
    <submittedName>
        <fullName evidence="3">Uncharacterized protein</fullName>
    </submittedName>
</protein>
<gene>
    <name evidence="3" type="ORF">ACHAWU_007617</name>
</gene>
<feature type="region of interest" description="Disordered" evidence="1">
    <location>
        <begin position="426"/>
        <end position="516"/>
    </location>
</feature>
<evidence type="ECO:0000313" key="4">
    <source>
        <dbReference type="Proteomes" id="UP001530293"/>
    </source>
</evidence>
<dbReference type="EMBL" id="JALLBG020000196">
    <property type="protein sequence ID" value="KAL3759873.1"/>
    <property type="molecule type" value="Genomic_DNA"/>
</dbReference>
<evidence type="ECO:0000256" key="1">
    <source>
        <dbReference type="SAM" id="MobiDB-lite"/>
    </source>
</evidence>
<feature type="compositionally biased region" description="Basic residues" evidence="1">
    <location>
        <begin position="488"/>
        <end position="498"/>
    </location>
</feature>
<dbReference type="Proteomes" id="UP001530293">
    <property type="component" value="Unassembled WGS sequence"/>
</dbReference>
<dbReference type="AlphaFoldDB" id="A0ABD3M7F9"/>